<accession>A0ABP1DCB2</accession>
<sequence length="241" mass="26958">MIVTEVDMPLVHSPRTRGLRMPSGVHQIIQSQSFNVLGGIARRLDLRYMQFPSVQWATLLMPSLRCMSYTFLVVPRIVGCPDGHSSPIARLVDIVCMTLKLTLSTTDIAWTSVKWSVASTRPFWPDVSLDGIAPEARQVLSHVLTAGRLSQDYLVFLSLRVAICGNVSTSSLRPRRSCVFRGHWASTVFIQATSWRSETNCISTISGLKCNHLRSVYSTRSTLEMLLLIEADTCCRLTTHF</sequence>
<dbReference type="EMBL" id="OZ037946">
    <property type="protein sequence ID" value="CAL1705483.1"/>
    <property type="molecule type" value="Genomic_DNA"/>
</dbReference>
<keyword evidence="2" id="KW-1185">Reference proteome</keyword>
<organism evidence="1 2">
    <name type="scientific">Somion occarium</name>
    <dbReference type="NCBI Taxonomy" id="3059160"/>
    <lineage>
        <taxon>Eukaryota</taxon>
        <taxon>Fungi</taxon>
        <taxon>Dikarya</taxon>
        <taxon>Basidiomycota</taxon>
        <taxon>Agaricomycotina</taxon>
        <taxon>Agaricomycetes</taxon>
        <taxon>Polyporales</taxon>
        <taxon>Cerrenaceae</taxon>
        <taxon>Somion</taxon>
    </lineage>
</organism>
<evidence type="ECO:0000313" key="1">
    <source>
        <dbReference type="EMBL" id="CAL1705483.1"/>
    </source>
</evidence>
<evidence type="ECO:0000313" key="2">
    <source>
        <dbReference type="Proteomes" id="UP001497453"/>
    </source>
</evidence>
<name>A0ABP1DCB2_9APHY</name>
<protein>
    <submittedName>
        <fullName evidence="1">Uncharacterized protein</fullName>
    </submittedName>
</protein>
<dbReference type="Proteomes" id="UP001497453">
    <property type="component" value="Chromosome 3"/>
</dbReference>
<gene>
    <name evidence="1" type="ORF">GFSPODELE1_LOCUS5448</name>
</gene>
<reference evidence="2" key="1">
    <citation type="submission" date="2024-04" db="EMBL/GenBank/DDBJ databases">
        <authorList>
            <person name="Shaw F."/>
            <person name="Minotto A."/>
        </authorList>
    </citation>
    <scope>NUCLEOTIDE SEQUENCE [LARGE SCALE GENOMIC DNA]</scope>
</reference>
<proteinExistence type="predicted"/>